<organism evidence="1 2">
    <name type="scientific">Daphnia magna</name>
    <dbReference type="NCBI Taxonomy" id="35525"/>
    <lineage>
        <taxon>Eukaryota</taxon>
        <taxon>Metazoa</taxon>
        <taxon>Ecdysozoa</taxon>
        <taxon>Arthropoda</taxon>
        <taxon>Crustacea</taxon>
        <taxon>Branchiopoda</taxon>
        <taxon>Diplostraca</taxon>
        <taxon>Cladocera</taxon>
        <taxon>Anomopoda</taxon>
        <taxon>Daphniidae</taxon>
        <taxon>Daphnia</taxon>
    </lineage>
</organism>
<accession>A0A164X532</accession>
<proteinExistence type="predicted"/>
<evidence type="ECO:0000313" key="2">
    <source>
        <dbReference type="Proteomes" id="UP000076858"/>
    </source>
</evidence>
<dbReference type="AlphaFoldDB" id="A0A164X532"/>
<dbReference type="Proteomes" id="UP000076858">
    <property type="component" value="Unassembled WGS sequence"/>
</dbReference>
<name>A0A164X532_9CRUS</name>
<protein>
    <submittedName>
        <fullName evidence="1">Uncharacterized protein</fullName>
    </submittedName>
</protein>
<reference evidence="1 2" key="1">
    <citation type="submission" date="2016-03" db="EMBL/GenBank/DDBJ databases">
        <title>EvidentialGene: Evidence-directed Construction of Genes on Genomes.</title>
        <authorList>
            <person name="Gilbert D.G."/>
            <person name="Choi J.-H."/>
            <person name="Mockaitis K."/>
            <person name="Colbourne J."/>
            <person name="Pfrender M."/>
        </authorList>
    </citation>
    <scope>NUCLEOTIDE SEQUENCE [LARGE SCALE GENOMIC DNA]</scope>
    <source>
        <strain evidence="1 2">Xinb3</strain>
        <tissue evidence="1">Complete organism</tissue>
    </source>
</reference>
<gene>
    <name evidence="1" type="ORF">APZ42_020895</name>
</gene>
<evidence type="ECO:0000313" key="1">
    <source>
        <dbReference type="EMBL" id="KZS13879.1"/>
    </source>
</evidence>
<dbReference type="EMBL" id="LRGB01001012">
    <property type="protein sequence ID" value="KZS13879.1"/>
    <property type="molecule type" value="Genomic_DNA"/>
</dbReference>
<feature type="non-terminal residue" evidence="1">
    <location>
        <position position="1"/>
    </location>
</feature>
<keyword evidence="2" id="KW-1185">Reference proteome</keyword>
<comment type="caution">
    <text evidence="1">The sequence shown here is derived from an EMBL/GenBank/DDBJ whole genome shotgun (WGS) entry which is preliminary data.</text>
</comment>
<sequence>ALPLLSSAKNPNVGINFEDESCTQVEFPELLTKLVNLLATTHFYPLSTAWNELPG</sequence>